<accession>A0A3M6TEW2</accession>
<protein>
    <submittedName>
        <fullName evidence="1">Uncharacterized protein</fullName>
    </submittedName>
</protein>
<reference evidence="1 2" key="1">
    <citation type="journal article" date="2018" name="Sci. Rep.">
        <title>Comparative analysis of the Pocillopora damicornis genome highlights role of immune system in coral evolution.</title>
        <authorList>
            <person name="Cunning R."/>
            <person name="Bay R.A."/>
            <person name="Gillette P."/>
            <person name="Baker A.C."/>
            <person name="Traylor-Knowles N."/>
        </authorList>
    </citation>
    <scope>NUCLEOTIDE SEQUENCE [LARGE SCALE GENOMIC DNA]</scope>
    <source>
        <strain evidence="1">RSMAS</strain>
        <tissue evidence="1">Whole animal</tissue>
    </source>
</reference>
<comment type="caution">
    <text evidence="1">The sequence shown here is derived from an EMBL/GenBank/DDBJ whole genome shotgun (WGS) entry which is preliminary data.</text>
</comment>
<name>A0A3M6TEW2_POCDA</name>
<organism evidence="1 2">
    <name type="scientific">Pocillopora damicornis</name>
    <name type="common">Cauliflower coral</name>
    <name type="synonym">Millepora damicornis</name>
    <dbReference type="NCBI Taxonomy" id="46731"/>
    <lineage>
        <taxon>Eukaryota</taxon>
        <taxon>Metazoa</taxon>
        <taxon>Cnidaria</taxon>
        <taxon>Anthozoa</taxon>
        <taxon>Hexacorallia</taxon>
        <taxon>Scleractinia</taxon>
        <taxon>Astrocoeniina</taxon>
        <taxon>Pocilloporidae</taxon>
        <taxon>Pocillopora</taxon>
    </lineage>
</organism>
<evidence type="ECO:0000313" key="2">
    <source>
        <dbReference type="Proteomes" id="UP000275408"/>
    </source>
</evidence>
<sequence>MIVRTLKCLRNKNRKLKEFVYNRILPSIPKSSKLQCYIHMKTETNISNCCKFKLTKDIEKNPSPTLLYIDPNKTITAPYSQDSRNEY</sequence>
<dbReference type="Proteomes" id="UP000275408">
    <property type="component" value="Unassembled WGS sequence"/>
</dbReference>
<dbReference type="EMBL" id="RCHS01003756">
    <property type="protein sequence ID" value="RMX39920.1"/>
    <property type="molecule type" value="Genomic_DNA"/>
</dbReference>
<keyword evidence="2" id="KW-1185">Reference proteome</keyword>
<dbReference type="AlphaFoldDB" id="A0A3M6TEW2"/>
<evidence type="ECO:0000313" key="1">
    <source>
        <dbReference type="EMBL" id="RMX39920.1"/>
    </source>
</evidence>
<gene>
    <name evidence="1" type="ORF">pdam_00024739</name>
</gene>
<proteinExistence type="predicted"/>